<dbReference type="OrthoDB" id="9793412at2"/>
<feature type="domain" description="Phosphoribosyltransferase" evidence="2">
    <location>
        <begin position="180"/>
        <end position="240"/>
    </location>
</feature>
<dbReference type="InterPro" id="IPR029057">
    <property type="entry name" value="PRTase-like"/>
</dbReference>
<dbReference type="SUPFAM" id="SSF53271">
    <property type="entry name" value="PRTase-like"/>
    <property type="match status" value="1"/>
</dbReference>
<dbReference type="AlphaFoldDB" id="A0A5R8YX89"/>
<dbReference type="PANTHER" id="PTHR47505:SF1">
    <property type="entry name" value="DNA UTILIZATION PROTEIN YHGH"/>
    <property type="match status" value="1"/>
</dbReference>
<gene>
    <name evidence="3" type="ORF">FEM01_15615</name>
</gene>
<comment type="caution">
    <text evidence="3">The sequence shown here is derived from an EMBL/GenBank/DDBJ whole genome shotgun (WGS) entry which is preliminary data.</text>
</comment>
<evidence type="ECO:0000256" key="1">
    <source>
        <dbReference type="ARBA" id="ARBA00008007"/>
    </source>
</evidence>
<dbReference type="RefSeq" id="WP_138220389.1">
    <property type="nucleotide sequence ID" value="NZ_VAUO01000007.1"/>
</dbReference>
<organism evidence="3 4">
    <name type="scientific">Pseudomonas mosselii</name>
    <dbReference type="NCBI Taxonomy" id="78327"/>
    <lineage>
        <taxon>Bacteria</taxon>
        <taxon>Pseudomonadati</taxon>
        <taxon>Pseudomonadota</taxon>
        <taxon>Gammaproteobacteria</taxon>
        <taxon>Pseudomonadales</taxon>
        <taxon>Pseudomonadaceae</taxon>
        <taxon>Pseudomonas</taxon>
    </lineage>
</organism>
<protein>
    <submittedName>
        <fullName evidence="3">ComF family protein</fullName>
    </submittedName>
</protein>
<keyword evidence="4" id="KW-1185">Reference proteome</keyword>
<dbReference type="Proteomes" id="UP000309819">
    <property type="component" value="Unassembled WGS sequence"/>
</dbReference>
<accession>A0A5R8YX89</accession>
<evidence type="ECO:0000259" key="2">
    <source>
        <dbReference type="Pfam" id="PF00156"/>
    </source>
</evidence>
<dbReference type="PANTHER" id="PTHR47505">
    <property type="entry name" value="DNA UTILIZATION PROTEIN YHGH"/>
    <property type="match status" value="1"/>
</dbReference>
<dbReference type="EMBL" id="VAUO01000007">
    <property type="protein sequence ID" value="TLP58108.1"/>
    <property type="molecule type" value="Genomic_DNA"/>
</dbReference>
<sequence>MNCQLNAKALVNICINNNHTCLLCDDPAAQPWPLCAACERELPWLTEQCRCCALPLALDGLLCAPCTRRKPAFSRVIAAWHYRFPVDTLVSRFKHNRQWPLGCLLAELLVQALEHRYGEGLPRPDLLLPVPLAKARLRQRGYNQAAMLARWLAKPLRLPCDERLLERTRDTRAQQALDARARQGNLRQAFAVRNADSLKGLHLAVVDDVLTTGATAQAIAQLLRQHGARRVDVYCLARTPRPGQA</sequence>
<dbReference type="InterPro" id="IPR051910">
    <property type="entry name" value="ComF/GntX_DNA_util-trans"/>
</dbReference>
<comment type="similarity">
    <text evidence="1">Belongs to the ComF/GntX family.</text>
</comment>
<dbReference type="CDD" id="cd06223">
    <property type="entry name" value="PRTases_typeI"/>
    <property type="match status" value="1"/>
</dbReference>
<evidence type="ECO:0000313" key="4">
    <source>
        <dbReference type="Proteomes" id="UP000309819"/>
    </source>
</evidence>
<proteinExistence type="inferred from homology"/>
<reference evidence="3 4" key="1">
    <citation type="submission" date="2019-05" db="EMBL/GenBank/DDBJ databases">
        <title>Pseudomonas sp. SC006 isolated from lettuce that can produce HBGAs.</title>
        <authorList>
            <person name="Wang D."/>
            <person name="Liao N."/>
            <person name="Liu D."/>
            <person name="Zhang Z."/>
            <person name="Zou S."/>
        </authorList>
    </citation>
    <scope>NUCLEOTIDE SEQUENCE [LARGE SCALE GENOMIC DNA]</scope>
    <source>
        <strain evidence="3 4">SC006</strain>
    </source>
</reference>
<dbReference type="InterPro" id="IPR000836">
    <property type="entry name" value="PRTase_dom"/>
</dbReference>
<evidence type="ECO:0000313" key="3">
    <source>
        <dbReference type="EMBL" id="TLP58108.1"/>
    </source>
</evidence>
<dbReference type="Pfam" id="PF00156">
    <property type="entry name" value="Pribosyltran"/>
    <property type="match status" value="1"/>
</dbReference>
<dbReference type="Gene3D" id="3.40.50.2020">
    <property type="match status" value="1"/>
</dbReference>
<name>A0A5R8YX89_9PSED</name>